<evidence type="ECO:0000313" key="2">
    <source>
        <dbReference type="EMBL" id="NGN44614.1"/>
    </source>
</evidence>
<evidence type="ECO:0000259" key="1">
    <source>
        <dbReference type="Pfam" id="PF07110"/>
    </source>
</evidence>
<dbReference type="AlphaFoldDB" id="A0A7C9RB22"/>
<dbReference type="InterPro" id="IPR009799">
    <property type="entry name" value="EthD_dom"/>
</dbReference>
<protein>
    <submittedName>
        <fullName evidence="2">EthD domain-containing protein</fullName>
    </submittedName>
</protein>
<accession>A0A7C9RB22</accession>
<name>A0A7C9RB22_9HYPH</name>
<organism evidence="2 3">
    <name type="scientific">Mesorhizobium zhangyense</name>
    <dbReference type="NCBI Taxonomy" id="1776730"/>
    <lineage>
        <taxon>Bacteria</taxon>
        <taxon>Pseudomonadati</taxon>
        <taxon>Pseudomonadota</taxon>
        <taxon>Alphaproteobacteria</taxon>
        <taxon>Hyphomicrobiales</taxon>
        <taxon>Phyllobacteriaceae</taxon>
        <taxon>Mesorhizobium</taxon>
    </lineage>
</organism>
<sequence length="130" mass="15230">MLITLGFYKRKPGLTREEFSRHWREVHGPLIANDPILSKYIKRYVQHHCVPSSGWANVGDLDYDGFSESWFESLEARKEMHALPYFQKEMIEDEHKFLDMDATRILMFDHQVVQIGKDYSAEWAAGHEGA</sequence>
<gene>
    <name evidence="2" type="ORF">G6N74_26495</name>
</gene>
<keyword evidence="3" id="KW-1185">Reference proteome</keyword>
<dbReference type="RefSeq" id="WP_165120995.1">
    <property type="nucleotide sequence ID" value="NZ_JAAKZG010000017.1"/>
</dbReference>
<dbReference type="NCBIfam" id="TIGR02118">
    <property type="entry name" value="EthD family reductase"/>
    <property type="match status" value="1"/>
</dbReference>
<dbReference type="GO" id="GO:0016491">
    <property type="term" value="F:oxidoreductase activity"/>
    <property type="evidence" value="ECO:0007669"/>
    <property type="project" value="InterPro"/>
</dbReference>
<reference evidence="2 3" key="1">
    <citation type="submission" date="2020-02" db="EMBL/GenBank/DDBJ databases">
        <title>Genome sequence of the type strain CGMCC 1.15528 of Mesorhizobium zhangyense.</title>
        <authorList>
            <person name="Gao J."/>
            <person name="Sun J."/>
        </authorList>
    </citation>
    <scope>NUCLEOTIDE SEQUENCE [LARGE SCALE GENOMIC DNA]</scope>
    <source>
        <strain evidence="2 3">CGMCC 1.15528</strain>
    </source>
</reference>
<proteinExistence type="predicted"/>
<dbReference type="EMBL" id="JAAKZG010000017">
    <property type="protein sequence ID" value="NGN44614.1"/>
    <property type="molecule type" value="Genomic_DNA"/>
</dbReference>
<evidence type="ECO:0000313" key="3">
    <source>
        <dbReference type="Proteomes" id="UP000481252"/>
    </source>
</evidence>
<dbReference type="InterPro" id="IPR011008">
    <property type="entry name" value="Dimeric_a/b-barrel"/>
</dbReference>
<dbReference type="Gene3D" id="3.30.70.100">
    <property type="match status" value="1"/>
</dbReference>
<feature type="domain" description="EthD" evidence="1">
    <location>
        <begin position="11"/>
        <end position="100"/>
    </location>
</feature>
<dbReference type="SUPFAM" id="SSF54909">
    <property type="entry name" value="Dimeric alpha+beta barrel"/>
    <property type="match status" value="1"/>
</dbReference>
<dbReference type="Pfam" id="PF07110">
    <property type="entry name" value="EthD"/>
    <property type="match status" value="1"/>
</dbReference>
<dbReference type="Proteomes" id="UP000481252">
    <property type="component" value="Unassembled WGS sequence"/>
</dbReference>
<comment type="caution">
    <text evidence="2">The sequence shown here is derived from an EMBL/GenBank/DDBJ whole genome shotgun (WGS) entry which is preliminary data.</text>
</comment>